<protein>
    <recommendedName>
        <fullName evidence="4">Integrase core domain containing protein</fullName>
    </recommendedName>
</protein>
<evidence type="ECO:0000313" key="2">
    <source>
        <dbReference type="EnsemblPlants" id="PGSC0003DMT400087005"/>
    </source>
</evidence>
<feature type="compositionally biased region" description="Basic and acidic residues" evidence="1">
    <location>
        <begin position="113"/>
        <end position="122"/>
    </location>
</feature>
<feature type="region of interest" description="Disordered" evidence="1">
    <location>
        <begin position="113"/>
        <end position="189"/>
    </location>
</feature>
<dbReference type="EnsemblPlants" id="PGSC0003DMT400087005">
    <property type="protein sequence ID" value="PGSC0003DMT400087005"/>
    <property type="gene ID" value="PGSC0003DMG400036576"/>
</dbReference>
<evidence type="ECO:0000256" key="1">
    <source>
        <dbReference type="SAM" id="MobiDB-lite"/>
    </source>
</evidence>
<dbReference type="Gramene" id="PGSC0003DMT400087005">
    <property type="protein sequence ID" value="PGSC0003DMT400087005"/>
    <property type="gene ID" value="PGSC0003DMG400036576"/>
</dbReference>
<dbReference type="PaxDb" id="4113-PGSC0003DMT400087005"/>
<sequence length="189" mass="21004">MRDRALNERAVLPFPCLIGKLCRQVSISPNRSAPNQDLSRPDNQQDAQLIQRDVLAAKKELKDEMRKKLVVLKDMMDGLENLVHDRFQAAGSVDTEEFKSQLAEMRTQVAKLAEKQVQERRQEKKTRKASRKVAREKESLEQPQRDAVLVGDSSSGAAAPVSSSQPDHVLSFESAPVNKGADVELTTGA</sequence>
<evidence type="ECO:0008006" key="4">
    <source>
        <dbReference type="Google" id="ProtNLM"/>
    </source>
</evidence>
<feature type="compositionally biased region" description="Basic and acidic residues" evidence="1">
    <location>
        <begin position="133"/>
        <end position="144"/>
    </location>
</feature>
<accession>M1DCZ3</accession>
<keyword evidence="3" id="KW-1185">Reference proteome</keyword>
<dbReference type="Proteomes" id="UP000011115">
    <property type="component" value="Unassembled WGS sequence"/>
</dbReference>
<reference evidence="2" key="2">
    <citation type="submission" date="2015-06" db="UniProtKB">
        <authorList>
            <consortium name="EnsemblPlants"/>
        </authorList>
    </citation>
    <scope>IDENTIFICATION</scope>
    <source>
        <strain evidence="2">DM1-3 516 R44</strain>
    </source>
</reference>
<proteinExistence type="predicted"/>
<name>M1DCZ3_SOLTU</name>
<feature type="compositionally biased region" description="Low complexity" evidence="1">
    <location>
        <begin position="153"/>
        <end position="164"/>
    </location>
</feature>
<dbReference type="HOGENOM" id="CLU_093319_1_1_1"/>
<dbReference type="AlphaFoldDB" id="M1DCZ3"/>
<reference evidence="3" key="1">
    <citation type="journal article" date="2011" name="Nature">
        <title>Genome sequence and analysis of the tuber crop potato.</title>
        <authorList>
            <consortium name="The Potato Genome Sequencing Consortium"/>
        </authorList>
    </citation>
    <scope>NUCLEOTIDE SEQUENCE [LARGE SCALE GENOMIC DNA]</scope>
    <source>
        <strain evidence="3">cv. DM1-3 516 R44</strain>
    </source>
</reference>
<feature type="compositionally biased region" description="Basic residues" evidence="1">
    <location>
        <begin position="123"/>
        <end position="132"/>
    </location>
</feature>
<evidence type="ECO:0000313" key="3">
    <source>
        <dbReference type="Proteomes" id="UP000011115"/>
    </source>
</evidence>
<organism evidence="2 3">
    <name type="scientific">Solanum tuberosum</name>
    <name type="common">Potato</name>
    <dbReference type="NCBI Taxonomy" id="4113"/>
    <lineage>
        <taxon>Eukaryota</taxon>
        <taxon>Viridiplantae</taxon>
        <taxon>Streptophyta</taxon>
        <taxon>Embryophyta</taxon>
        <taxon>Tracheophyta</taxon>
        <taxon>Spermatophyta</taxon>
        <taxon>Magnoliopsida</taxon>
        <taxon>eudicotyledons</taxon>
        <taxon>Gunneridae</taxon>
        <taxon>Pentapetalae</taxon>
        <taxon>asterids</taxon>
        <taxon>lamiids</taxon>
        <taxon>Solanales</taxon>
        <taxon>Solanaceae</taxon>
        <taxon>Solanoideae</taxon>
        <taxon>Solaneae</taxon>
        <taxon>Solanum</taxon>
    </lineage>
</organism>
<dbReference type="InParanoid" id="M1DCZ3"/>